<protein>
    <submittedName>
        <fullName evidence="1">Uncharacterized protein</fullName>
    </submittedName>
</protein>
<name>A0A381ZI64_9ZZZZ</name>
<organism evidence="1">
    <name type="scientific">marine metagenome</name>
    <dbReference type="NCBI Taxonomy" id="408172"/>
    <lineage>
        <taxon>unclassified sequences</taxon>
        <taxon>metagenomes</taxon>
        <taxon>ecological metagenomes</taxon>
    </lineage>
</organism>
<accession>A0A381ZI64</accession>
<sequence length="119" mass="13917">MLTLEGKENLQMCQDTAVITIHSMEQLGNSFSPILDYLLCKKPGIVFHLEPIFEFYDSGNDLDDLAIKYHKKKNYLNGYLPALEELEQKKMIKVIQKHRTHFGNLFEEQYSLIAWKPEP</sequence>
<evidence type="ECO:0000313" key="1">
    <source>
        <dbReference type="EMBL" id="SVA88512.1"/>
    </source>
</evidence>
<proteinExistence type="predicted"/>
<reference evidence="1" key="1">
    <citation type="submission" date="2018-05" db="EMBL/GenBank/DDBJ databases">
        <authorList>
            <person name="Lanie J.A."/>
            <person name="Ng W.-L."/>
            <person name="Kazmierczak K.M."/>
            <person name="Andrzejewski T.M."/>
            <person name="Davidsen T.M."/>
            <person name="Wayne K.J."/>
            <person name="Tettelin H."/>
            <person name="Glass J.I."/>
            <person name="Rusch D."/>
            <person name="Podicherti R."/>
            <person name="Tsui H.-C.T."/>
            <person name="Winkler M.E."/>
        </authorList>
    </citation>
    <scope>NUCLEOTIDE SEQUENCE</scope>
</reference>
<gene>
    <name evidence="1" type="ORF">METZ01_LOCUS141366</name>
</gene>
<dbReference type="EMBL" id="UINC01021287">
    <property type="protein sequence ID" value="SVA88512.1"/>
    <property type="molecule type" value="Genomic_DNA"/>
</dbReference>
<dbReference type="AlphaFoldDB" id="A0A381ZI64"/>